<evidence type="ECO:0000259" key="1">
    <source>
        <dbReference type="Pfam" id="PF11716"/>
    </source>
</evidence>
<accession>A0A6J7QRH0</accession>
<organism evidence="7">
    <name type="scientific">freshwater metagenome</name>
    <dbReference type="NCBI Taxonomy" id="449393"/>
    <lineage>
        <taxon>unclassified sequences</taxon>
        <taxon>metagenomes</taxon>
        <taxon>ecological metagenomes</taxon>
    </lineage>
</organism>
<dbReference type="EMBL" id="CAFAAV010000028">
    <property type="protein sequence ID" value="CAB4808278.1"/>
    <property type="molecule type" value="Genomic_DNA"/>
</dbReference>
<gene>
    <name evidence="3" type="ORF">UFOPK2656_00542</name>
    <name evidence="4" type="ORF">UFOPK3099_00558</name>
    <name evidence="5" type="ORF">UFOPK3267_02560</name>
    <name evidence="6" type="ORF">UFOPK3651_00580</name>
    <name evidence="7" type="ORF">UFOPK3931_03268</name>
    <name evidence="2" type="ORF">UFOPK4189_00540</name>
</gene>
<dbReference type="EMBL" id="CAFBMT010000003">
    <property type="protein sequence ID" value="CAB4916675.1"/>
    <property type="molecule type" value="Genomic_DNA"/>
</dbReference>
<evidence type="ECO:0000313" key="3">
    <source>
        <dbReference type="EMBL" id="CAB4709071.1"/>
    </source>
</evidence>
<evidence type="ECO:0000313" key="2">
    <source>
        <dbReference type="EMBL" id="CAB4362759.1"/>
    </source>
</evidence>
<name>A0A6J7QRH0_9ZZZZ</name>
<dbReference type="GO" id="GO:0046872">
    <property type="term" value="F:metal ion binding"/>
    <property type="evidence" value="ECO:0007669"/>
    <property type="project" value="InterPro"/>
</dbReference>
<dbReference type="AlphaFoldDB" id="A0A6J7QRH0"/>
<sequence length="260" mass="28343">MTKAAIDALTAEHSHALELFDSLTAEEWALPSGCAGWSVQDVAQHMASTFHMIADAASIETGSSGVSEANAEVPVQARRHWTTEQVKAEYREWADKGIATLTAMQEPPLAEMVVPLNDLGSHPLHLLMNAIVFDHYCHLRHDIGAAIRRAADLPHDPLALEVAIEWMMAGAPQMCADALAPCRVGVNFVFTDVQHISYRLVRAPGDGPWEMHQGTDSHHPVAVTSAHEFIGWATKRADWRAHTQLTDEAAAATLDALNII</sequence>
<dbReference type="EMBL" id="CAEZYF010000003">
    <property type="protein sequence ID" value="CAB4709071.1"/>
    <property type="molecule type" value="Genomic_DNA"/>
</dbReference>
<dbReference type="EMBL" id="CAESGF010000003">
    <property type="protein sequence ID" value="CAB4362759.1"/>
    <property type="molecule type" value="Genomic_DNA"/>
</dbReference>
<dbReference type="EMBL" id="CAFBIY010000190">
    <property type="protein sequence ID" value="CAB4853036.1"/>
    <property type="molecule type" value="Genomic_DNA"/>
</dbReference>
<dbReference type="Gene3D" id="1.20.120.450">
    <property type="entry name" value="dinb family like domain"/>
    <property type="match status" value="1"/>
</dbReference>
<dbReference type="Pfam" id="PF11716">
    <property type="entry name" value="MDMPI_N"/>
    <property type="match status" value="1"/>
</dbReference>
<protein>
    <submittedName>
        <fullName evidence="7">Unannotated protein</fullName>
    </submittedName>
</protein>
<dbReference type="InterPro" id="IPR024344">
    <property type="entry name" value="MDMPI_metal-binding"/>
</dbReference>
<evidence type="ECO:0000313" key="5">
    <source>
        <dbReference type="EMBL" id="CAB4853036.1"/>
    </source>
</evidence>
<dbReference type="SUPFAM" id="SSF109854">
    <property type="entry name" value="DinB/YfiT-like putative metalloenzymes"/>
    <property type="match status" value="1"/>
</dbReference>
<evidence type="ECO:0000313" key="7">
    <source>
        <dbReference type="EMBL" id="CAB5019535.1"/>
    </source>
</evidence>
<reference evidence="7" key="1">
    <citation type="submission" date="2020-05" db="EMBL/GenBank/DDBJ databases">
        <authorList>
            <person name="Chiriac C."/>
            <person name="Salcher M."/>
            <person name="Ghai R."/>
            <person name="Kavagutti S V."/>
        </authorList>
    </citation>
    <scope>NUCLEOTIDE SEQUENCE</scope>
</reference>
<evidence type="ECO:0000313" key="4">
    <source>
        <dbReference type="EMBL" id="CAB4808278.1"/>
    </source>
</evidence>
<proteinExistence type="predicted"/>
<dbReference type="EMBL" id="CAFBOL010000157">
    <property type="protein sequence ID" value="CAB5019535.1"/>
    <property type="molecule type" value="Genomic_DNA"/>
</dbReference>
<feature type="domain" description="Mycothiol-dependent maleylpyruvate isomerase metal-binding" evidence="1">
    <location>
        <begin position="10"/>
        <end position="116"/>
    </location>
</feature>
<evidence type="ECO:0000313" key="6">
    <source>
        <dbReference type="EMBL" id="CAB4916675.1"/>
    </source>
</evidence>
<dbReference type="InterPro" id="IPR034660">
    <property type="entry name" value="DinB/YfiT-like"/>
</dbReference>